<dbReference type="PANTHER" id="PTHR24096:SF149">
    <property type="entry name" value="AMP-BINDING DOMAIN-CONTAINING PROTEIN-RELATED"/>
    <property type="match status" value="1"/>
</dbReference>
<dbReference type="SUPFAM" id="SSF56801">
    <property type="entry name" value="Acetyl-CoA synthetase-like"/>
    <property type="match status" value="2"/>
</dbReference>
<dbReference type="OrthoDB" id="10253869at2759"/>
<dbReference type="KEGG" id="tnl:113500417"/>
<organism evidence="7 8">
    <name type="scientific">Trichoplusia ni</name>
    <name type="common">Cabbage looper</name>
    <dbReference type="NCBI Taxonomy" id="7111"/>
    <lineage>
        <taxon>Eukaryota</taxon>
        <taxon>Metazoa</taxon>
        <taxon>Ecdysozoa</taxon>
        <taxon>Arthropoda</taxon>
        <taxon>Hexapoda</taxon>
        <taxon>Insecta</taxon>
        <taxon>Pterygota</taxon>
        <taxon>Neoptera</taxon>
        <taxon>Endopterygota</taxon>
        <taxon>Lepidoptera</taxon>
        <taxon>Glossata</taxon>
        <taxon>Ditrysia</taxon>
        <taxon>Noctuoidea</taxon>
        <taxon>Noctuidae</taxon>
        <taxon>Plusiinae</taxon>
        <taxon>Trichoplusia</taxon>
    </lineage>
</organism>
<dbReference type="Proteomes" id="UP000322000">
    <property type="component" value="Chromosome 1"/>
</dbReference>
<dbReference type="Pfam" id="PF00501">
    <property type="entry name" value="AMP-binding"/>
    <property type="match status" value="2"/>
</dbReference>
<evidence type="ECO:0000256" key="1">
    <source>
        <dbReference type="ARBA" id="ARBA00004275"/>
    </source>
</evidence>
<dbReference type="Gene3D" id="3.40.50.12780">
    <property type="entry name" value="N-terminal domain of ligase-like"/>
    <property type="match status" value="2"/>
</dbReference>
<feature type="domain" description="AMP-dependent synthetase/ligase" evidence="5">
    <location>
        <begin position="47"/>
        <end position="407"/>
    </location>
</feature>
<dbReference type="RefSeq" id="XP_026736990.1">
    <property type="nucleotide sequence ID" value="XM_026881189.1"/>
</dbReference>
<dbReference type="InterPro" id="IPR000873">
    <property type="entry name" value="AMP-dep_synth/lig_dom"/>
</dbReference>
<feature type="domain" description="AMP-binding enzyme C-terminal" evidence="6">
    <location>
        <begin position="973"/>
        <end position="1047"/>
    </location>
</feature>
<dbReference type="GO" id="GO:0016405">
    <property type="term" value="F:CoA-ligase activity"/>
    <property type="evidence" value="ECO:0007669"/>
    <property type="project" value="TreeGrafter"/>
</dbReference>
<dbReference type="PROSITE" id="PS00455">
    <property type="entry name" value="AMP_BINDING"/>
    <property type="match status" value="2"/>
</dbReference>
<evidence type="ECO:0000256" key="3">
    <source>
        <dbReference type="ARBA" id="ARBA00022598"/>
    </source>
</evidence>
<evidence type="ECO:0000259" key="5">
    <source>
        <dbReference type="Pfam" id="PF00501"/>
    </source>
</evidence>
<evidence type="ECO:0000259" key="6">
    <source>
        <dbReference type="Pfam" id="PF13193"/>
    </source>
</evidence>
<feature type="domain" description="AMP-binding enzyme C-terminal" evidence="6">
    <location>
        <begin position="458"/>
        <end position="509"/>
    </location>
</feature>
<feature type="domain" description="AMP-dependent synthetase/ligase" evidence="5">
    <location>
        <begin position="562"/>
        <end position="922"/>
    </location>
</feature>
<dbReference type="Gene3D" id="3.30.300.30">
    <property type="match status" value="2"/>
</dbReference>
<gene>
    <name evidence="8" type="primary">LOC113500417</name>
</gene>
<dbReference type="InterPro" id="IPR020845">
    <property type="entry name" value="AMP-binding_CS"/>
</dbReference>
<evidence type="ECO:0000256" key="4">
    <source>
        <dbReference type="ARBA" id="ARBA00023140"/>
    </source>
</evidence>
<protein>
    <submittedName>
        <fullName evidence="8">Uncharacterized protein LOC113500417</fullName>
    </submittedName>
</protein>
<dbReference type="InterPro" id="IPR042099">
    <property type="entry name" value="ANL_N_sf"/>
</dbReference>
<evidence type="ECO:0000256" key="2">
    <source>
        <dbReference type="ARBA" id="ARBA00006432"/>
    </source>
</evidence>
<dbReference type="PANTHER" id="PTHR24096">
    <property type="entry name" value="LONG-CHAIN-FATTY-ACID--COA LIGASE"/>
    <property type="match status" value="1"/>
</dbReference>
<sequence>MAKPGYRNEGLEKYLNEIGSRVVAESGIPSDRYHFGKLVLQSLKDDPDFVMQTDGGTGESETNGSVLKRSIRCVACFKKLGLKTGDVIILMGTNHLDQAIPFYAALFEGIIIAGIDRTLGVNELKDVFTANKPKLIFCQKDKVQDSKKAIELAGGDGKVISYDSSPDTISFSDMMGKYGEDSNVQDYRAADFDSEETTALIVATSGSTGMPKAAILTHKNISLSSTYFGCFGTKFPRITKSCLVVSPIQWFSALVHYLLGPVFQYSRVQTSAELTNDHIFEMINKYKPTLLATSPPMMISLLKDAETKDCDFSHFDLLMIGGSAVPENLITKLSMKAPKAKLANGYGMSEAGGLIFYPFDVPLGSCGRPLAHMQYKLVNVETGAEIKEPHKTGELWVKAPGGVRGYYNYPVETAEVITEDGWYKSGDLHYRDEDGHYYFVERIKLLLKYRNHQISPVELEAVIHKLPGVVNVAVSGIPDPECGELPVAFVVPRPGAGLTEKDVEDIVKEFNFETRMGKPGYINEELVKYMNEIGSRVVAESGIPSDRYHFGKLILQSLKDDPDFVMQTDGGTGESETNGSVLKRSIRCVACFKKLGLKTGDVIILMGANNLDQAIPFYAALFEGIIIAGVDRTLGVNELKDVFTATKPKLIFCQSDKVQESEKAKELAGADGKVINYDNSPDAISFSDMMGKYGEDRNVQDYKAADFDAEETIALIVATSGSTGMPKSAILTHKNYAITGVYFDMFGTTFPGITKSCIVVSPIQWFSASIHYLLGPIFQYSRIQSSAEMTTEHIVEMINKYKPTFLATSPPMIISLLKEAETRECDFSHFEVLMVGGSAVPEHLMTKLRSKAPKAKLGNGYGMSEAGGLIFYPFDVPFGSCGRPFAHMEYKLMNVETGEEVKEPHKTGELWVKAPGGIWGYYNYPAETAEVITEDGWYKSGDLHYRDEDGNYFFVERIKLLLKYRNHQISPVELEAVIHKLPGVLNVAVTGVPDPDCGDLPIAFVVPRPGAGLTEKDVENIVKENLTDSKLLRGGVVFLEEMPLLPTSKLDRKTLKQMAAALAKKD</sequence>
<reference evidence="8" key="1">
    <citation type="submission" date="2025-08" db="UniProtKB">
        <authorList>
            <consortium name="RefSeq"/>
        </authorList>
    </citation>
    <scope>IDENTIFICATION</scope>
</reference>
<keyword evidence="4" id="KW-0576">Peroxisome</keyword>
<dbReference type="GeneID" id="113500417"/>
<name>A0A7E5W8M3_TRINI</name>
<keyword evidence="7" id="KW-1185">Reference proteome</keyword>
<comment type="similarity">
    <text evidence="2">Belongs to the ATP-dependent AMP-binding enzyme family.</text>
</comment>
<keyword evidence="3" id="KW-0436">Ligase</keyword>
<comment type="subcellular location">
    <subcellularLocation>
        <location evidence="1">Peroxisome</location>
    </subcellularLocation>
</comment>
<evidence type="ECO:0000313" key="8">
    <source>
        <dbReference type="RefSeq" id="XP_026736990.1"/>
    </source>
</evidence>
<dbReference type="GO" id="GO:0005777">
    <property type="term" value="C:peroxisome"/>
    <property type="evidence" value="ECO:0007669"/>
    <property type="project" value="UniProtKB-SubCell"/>
</dbReference>
<evidence type="ECO:0000313" key="7">
    <source>
        <dbReference type="Proteomes" id="UP000322000"/>
    </source>
</evidence>
<accession>A0A7E5W8M3</accession>
<dbReference type="InterPro" id="IPR025110">
    <property type="entry name" value="AMP-bd_C"/>
</dbReference>
<proteinExistence type="inferred from homology"/>
<dbReference type="InParanoid" id="A0A7E5W8M3"/>
<dbReference type="InterPro" id="IPR045851">
    <property type="entry name" value="AMP-bd_C_sf"/>
</dbReference>
<dbReference type="AlphaFoldDB" id="A0A7E5W8M3"/>
<dbReference type="Pfam" id="PF13193">
    <property type="entry name" value="AMP-binding_C"/>
    <property type="match status" value="2"/>
</dbReference>